<gene>
    <name evidence="1" type="ORF">AAE021_15075</name>
</gene>
<dbReference type="Proteomes" id="UP001448858">
    <property type="component" value="Chromosome"/>
</dbReference>
<dbReference type="EMBL" id="CP151657">
    <property type="protein sequence ID" value="WZP15459.1"/>
    <property type="molecule type" value="Genomic_DNA"/>
</dbReference>
<organism evidence="1 2">
    <name type="scientific">Arthrobacter citreus</name>
    <dbReference type="NCBI Taxonomy" id="1670"/>
    <lineage>
        <taxon>Bacteria</taxon>
        <taxon>Bacillati</taxon>
        <taxon>Actinomycetota</taxon>
        <taxon>Actinomycetes</taxon>
        <taxon>Micrococcales</taxon>
        <taxon>Micrococcaceae</taxon>
        <taxon>Arthrobacter</taxon>
    </lineage>
</organism>
<keyword evidence="2" id="KW-1185">Reference proteome</keyword>
<evidence type="ECO:0000313" key="1">
    <source>
        <dbReference type="EMBL" id="WZP15459.1"/>
    </source>
</evidence>
<protein>
    <recommendedName>
        <fullName evidence="3">DUF222 domain-containing protein</fullName>
    </recommendedName>
</protein>
<dbReference type="RefSeq" id="WP_342023120.1">
    <property type="nucleotide sequence ID" value="NZ_CP151657.1"/>
</dbReference>
<accession>A0ABZ2ZX98</accession>
<name>A0ABZ2ZX98_9MICC</name>
<reference evidence="1 2" key="1">
    <citation type="submission" date="2024-04" db="EMBL/GenBank/DDBJ databases">
        <title>Arthrobacter sp. from Plains bison fecal sample.</title>
        <authorList>
            <person name="Ruzzini A."/>
        </authorList>
    </citation>
    <scope>NUCLEOTIDE SEQUENCE [LARGE SCALE GENOMIC DNA]</scope>
    <source>
        <strain evidence="1 2">EINP1</strain>
    </source>
</reference>
<proteinExistence type="predicted"/>
<evidence type="ECO:0008006" key="3">
    <source>
        <dbReference type="Google" id="ProtNLM"/>
    </source>
</evidence>
<evidence type="ECO:0000313" key="2">
    <source>
        <dbReference type="Proteomes" id="UP001448858"/>
    </source>
</evidence>
<sequence>MESIASREHPSSDHTLRVLVRIDTQLRLACLEVRGCLTSATCSTLMNILTHTGTLGAAVSVNLLRAVHVEREALALLHEGADPAVQSGSGPIPVEILVPPELPVCRLGPEPAVPAPAGMRSTGQALTNEEAAELITRRDPRILTGRNGFLPRKP</sequence>